<feature type="region of interest" description="Disordered" evidence="6">
    <location>
        <begin position="329"/>
        <end position="517"/>
    </location>
</feature>
<keyword evidence="4" id="KW-0539">Nucleus</keyword>
<evidence type="ECO:0000313" key="8">
    <source>
        <dbReference type="EMBL" id="KAK5083615.1"/>
    </source>
</evidence>
<accession>A0AAN7SXX6</accession>
<organism evidence="8 9">
    <name type="scientific">Lithohypha guttulata</name>
    <dbReference type="NCBI Taxonomy" id="1690604"/>
    <lineage>
        <taxon>Eukaryota</taxon>
        <taxon>Fungi</taxon>
        <taxon>Dikarya</taxon>
        <taxon>Ascomycota</taxon>
        <taxon>Pezizomycotina</taxon>
        <taxon>Eurotiomycetes</taxon>
        <taxon>Chaetothyriomycetidae</taxon>
        <taxon>Chaetothyriales</taxon>
        <taxon>Trichomeriaceae</taxon>
        <taxon>Lithohypha</taxon>
    </lineage>
</organism>
<keyword evidence="9" id="KW-1185">Reference proteome</keyword>
<evidence type="ECO:0000256" key="5">
    <source>
        <dbReference type="SAM" id="Coils"/>
    </source>
</evidence>
<feature type="compositionally biased region" description="Acidic residues" evidence="6">
    <location>
        <begin position="25"/>
        <end position="35"/>
    </location>
</feature>
<evidence type="ECO:0000256" key="2">
    <source>
        <dbReference type="ARBA" id="ARBA00010979"/>
    </source>
</evidence>
<evidence type="ECO:0000259" key="7">
    <source>
        <dbReference type="Pfam" id="PF09368"/>
    </source>
</evidence>
<dbReference type="GO" id="GO:0000462">
    <property type="term" value="P:maturation of SSU-rRNA from tricistronic rRNA transcript (SSU-rRNA, 5.8S rRNA, LSU-rRNA)"/>
    <property type="evidence" value="ECO:0007669"/>
    <property type="project" value="TreeGrafter"/>
</dbReference>
<feature type="coiled-coil region" evidence="5">
    <location>
        <begin position="134"/>
        <end position="162"/>
    </location>
</feature>
<dbReference type="Pfam" id="PF09368">
    <property type="entry name" value="Sas10"/>
    <property type="match status" value="1"/>
</dbReference>
<name>A0AAN7SXX6_9EURO</name>
<feature type="region of interest" description="Disordered" evidence="6">
    <location>
        <begin position="1"/>
        <end position="131"/>
    </location>
</feature>
<evidence type="ECO:0000256" key="1">
    <source>
        <dbReference type="ARBA" id="ARBA00004123"/>
    </source>
</evidence>
<feature type="compositionally biased region" description="Basic and acidic residues" evidence="6">
    <location>
        <begin position="358"/>
        <end position="382"/>
    </location>
</feature>
<proteinExistence type="inferred from homology"/>
<evidence type="ECO:0000256" key="3">
    <source>
        <dbReference type="ARBA" id="ARBA00022553"/>
    </source>
</evidence>
<evidence type="ECO:0000256" key="4">
    <source>
        <dbReference type="ARBA" id="ARBA00023242"/>
    </source>
</evidence>
<feature type="compositionally biased region" description="Polar residues" evidence="6">
    <location>
        <begin position="99"/>
        <end position="108"/>
    </location>
</feature>
<protein>
    <submittedName>
        <fullName evidence="8">Something about silencing protein 10</fullName>
    </submittedName>
</protein>
<sequence length="623" mass="70707">MAKKRKAPRTFEQSQPVKSAKYDVEETFDDSEDEFYAGRDKILLDDDANKRRRQRVLDQEKDLQPSDEEVLAYQDDSDDFEDEDEDIYDDEVETDQSRLKNGSRQQARGQDEGEELSDEEHWGTNRADYYGDDVIETEEQAKEEENEAKRLHQKQLKNMTEADFGFDENEWIEEKKPGKQGRAVTEKLPDAQIPQGATEDQKLQILSARYPEFVPLAEDFLHLSKTKQELDEQSKSVVQGISHGARLSDGLPISLKLDALSTYLATISMYFAIVTSATSKDTASSGKITAMAPLDLHEHPIIQSLARARQLWNQVEPLQVQQVLTVPQQLATPESEEHPDDLAAYPSSQAKLPSGTKLRKEPAQKSEKRKPKAESKKVKDELVSTSTKKKQKKPRDKDKPKLLDLNTLIDEAQDYDEESDFGDEQPLTEEQFAEKARKRKSLRFYTSQLASKANKRGNASRVAGGDDDLPYKERQKDKQERLIREAENRGRGAADHFDDGDNDYDDMPANRDANDEYYDTLLNAKQKKQSDKKARAEAYAQAAKDGATVYEEETVGADAKNKGLAPKRKKEVRNPRVKKRMKFDEKMKKLGSIRQVYKGGEGRGGYGGELTGIKTNVVKSVKL</sequence>
<feature type="compositionally biased region" description="Basic and acidic residues" evidence="6">
    <location>
        <begin position="36"/>
        <end position="64"/>
    </location>
</feature>
<reference evidence="8 9" key="1">
    <citation type="submission" date="2023-08" db="EMBL/GenBank/DDBJ databases">
        <title>Black Yeasts Isolated from many extreme environments.</title>
        <authorList>
            <person name="Coleine C."/>
            <person name="Stajich J.E."/>
            <person name="Selbmann L."/>
        </authorList>
    </citation>
    <scope>NUCLEOTIDE SEQUENCE [LARGE SCALE GENOMIC DNA]</scope>
    <source>
        <strain evidence="8 9">CCFEE 5910</strain>
    </source>
</reference>
<evidence type="ECO:0000256" key="6">
    <source>
        <dbReference type="SAM" id="MobiDB-lite"/>
    </source>
</evidence>
<comment type="similarity">
    <text evidence="2">Belongs to the SAS10 family.</text>
</comment>
<feature type="compositionally biased region" description="Acidic residues" evidence="6">
    <location>
        <begin position="65"/>
        <end position="94"/>
    </location>
</feature>
<dbReference type="InterPro" id="IPR018972">
    <property type="entry name" value="Sas10_C_dom"/>
</dbReference>
<dbReference type="PANTHER" id="PTHR13237:SF8">
    <property type="entry name" value="SOMETHING ABOUT SILENCING PROTEIN 10"/>
    <property type="match status" value="1"/>
</dbReference>
<feature type="compositionally biased region" description="Basic and acidic residues" evidence="6">
    <location>
        <begin position="469"/>
        <end position="499"/>
    </location>
</feature>
<comment type="caution">
    <text evidence="8">The sequence shown here is derived from an EMBL/GenBank/DDBJ whole genome shotgun (WGS) entry which is preliminary data.</text>
</comment>
<dbReference type="EMBL" id="JAVRRJ010000006">
    <property type="protein sequence ID" value="KAK5083615.1"/>
    <property type="molecule type" value="Genomic_DNA"/>
</dbReference>
<dbReference type="InterPro" id="IPR007146">
    <property type="entry name" value="Sas10/Utp3/C1D"/>
</dbReference>
<dbReference type="Pfam" id="PF04000">
    <property type="entry name" value="Sas10_Utp3"/>
    <property type="match status" value="1"/>
</dbReference>
<feature type="compositionally biased region" description="Acidic residues" evidence="6">
    <location>
        <begin position="411"/>
        <end position="427"/>
    </location>
</feature>
<dbReference type="PANTHER" id="PTHR13237">
    <property type="entry name" value="SOMETHING ABOUT SILENCING PROTEIN 10-RELATED"/>
    <property type="match status" value="1"/>
</dbReference>
<gene>
    <name evidence="8" type="primary">SAS10</name>
    <name evidence="8" type="ORF">LTR05_006118</name>
</gene>
<dbReference type="GO" id="GO:0032040">
    <property type="term" value="C:small-subunit processome"/>
    <property type="evidence" value="ECO:0007669"/>
    <property type="project" value="TreeGrafter"/>
</dbReference>
<comment type="subcellular location">
    <subcellularLocation>
        <location evidence="1">Nucleus</location>
    </subcellularLocation>
</comment>
<dbReference type="Proteomes" id="UP001309876">
    <property type="component" value="Unassembled WGS sequence"/>
</dbReference>
<evidence type="ECO:0000313" key="9">
    <source>
        <dbReference type="Proteomes" id="UP001309876"/>
    </source>
</evidence>
<feature type="domain" description="Sas10 C-terminal" evidence="7">
    <location>
        <begin position="559"/>
        <end position="623"/>
    </location>
</feature>
<dbReference type="AlphaFoldDB" id="A0AAN7SXX6"/>
<keyword evidence="3" id="KW-0597">Phosphoprotein</keyword>
<keyword evidence="5" id="KW-0175">Coiled coil</keyword>